<evidence type="ECO:0000313" key="1">
    <source>
        <dbReference type="EMBL" id="KAJ8676029.1"/>
    </source>
</evidence>
<gene>
    <name evidence="1" type="ORF">QAD02_011815</name>
</gene>
<protein>
    <submittedName>
        <fullName evidence="1">Uncharacterized protein</fullName>
    </submittedName>
</protein>
<accession>A0ACC2NXL6</accession>
<dbReference type="Proteomes" id="UP001239111">
    <property type="component" value="Chromosome 2"/>
</dbReference>
<comment type="caution">
    <text evidence="1">The sequence shown here is derived from an EMBL/GenBank/DDBJ whole genome shotgun (WGS) entry which is preliminary data.</text>
</comment>
<proteinExistence type="predicted"/>
<evidence type="ECO:0000313" key="2">
    <source>
        <dbReference type="Proteomes" id="UP001239111"/>
    </source>
</evidence>
<name>A0ACC2NXL6_9HYME</name>
<reference evidence="1" key="1">
    <citation type="submission" date="2023-04" db="EMBL/GenBank/DDBJ databases">
        <title>A chromosome-level genome assembly of the parasitoid wasp Eretmocerus hayati.</title>
        <authorList>
            <person name="Zhong Y."/>
            <person name="Liu S."/>
            <person name="Liu Y."/>
        </authorList>
    </citation>
    <scope>NUCLEOTIDE SEQUENCE</scope>
    <source>
        <strain evidence="1">ZJU_SS_LIU_2023</strain>
    </source>
</reference>
<sequence length="138" mass="15858">MAALDRVENDGLECSELQESKFPDYTQALSEPKVYQHHIIMNDQYRGNEKKVTPLLLREYIESELDDRKYGILRETMQSERCKRKGCEVRRQSEHVAQVKITSEGDAPAEQQLRECLLDRPSSHMETGASDNCAEVPS</sequence>
<organism evidence="1 2">
    <name type="scientific">Eretmocerus hayati</name>
    <dbReference type="NCBI Taxonomy" id="131215"/>
    <lineage>
        <taxon>Eukaryota</taxon>
        <taxon>Metazoa</taxon>
        <taxon>Ecdysozoa</taxon>
        <taxon>Arthropoda</taxon>
        <taxon>Hexapoda</taxon>
        <taxon>Insecta</taxon>
        <taxon>Pterygota</taxon>
        <taxon>Neoptera</taxon>
        <taxon>Endopterygota</taxon>
        <taxon>Hymenoptera</taxon>
        <taxon>Apocrita</taxon>
        <taxon>Proctotrupomorpha</taxon>
        <taxon>Chalcidoidea</taxon>
        <taxon>Aphelinidae</taxon>
        <taxon>Aphelininae</taxon>
        <taxon>Eretmocerus</taxon>
    </lineage>
</organism>
<keyword evidence="2" id="KW-1185">Reference proteome</keyword>
<dbReference type="EMBL" id="CM056742">
    <property type="protein sequence ID" value="KAJ8676029.1"/>
    <property type="molecule type" value="Genomic_DNA"/>
</dbReference>